<feature type="compositionally biased region" description="Gly residues" evidence="1">
    <location>
        <begin position="387"/>
        <end position="397"/>
    </location>
</feature>
<dbReference type="Pfam" id="PF00395">
    <property type="entry name" value="SLH"/>
    <property type="match status" value="3"/>
</dbReference>
<dbReference type="InterPro" id="IPR051465">
    <property type="entry name" value="Cell_Envelope_Struct_Comp"/>
</dbReference>
<dbReference type="PANTHER" id="PTHR43308">
    <property type="entry name" value="OUTER MEMBRANE PROTEIN ALPHA-RELATED"/>
    <property type="match status" value="1"/>
</dbReference>
<evidence type="ECO:0000313" key="3">
    <source>
        <dbReference type="EMBL" id="TVY10388.1"/>
    </source>
</evidence>
<keyword evidence="4" id="KW-1185">Reference proteome</keyword>
<accession>A0A559KE46</accession>
<dbReference type="AlphaFoldDB" id="A0A559KE46"/>
<dbReference type="EMBL" id="VNJI01000008">
    <property type="protein sequence ID" value="TVY10388.1"/>
    <property type="molecule type" value="Genomic_DNA"/>
</dbReference>
<dbReference type="Proteomes" id="UP000317036">
    <property type="component" value="Unassembled WGS sequence"/>
</dbReference>
<feature type="region of interest" description="Disordered" evidence="1">
    <location>
        <begin position="374"/>
        <end position="403"/>
    </location>
</feature>
<comment type="caution">
    <text evidence="3">The sequence shown here is derived from an EMBL/GenBank/DDBJ whole genome shotgun (WGS) entry which is preliminary data.</text>
</comment>
<dbReference type="PROSITE" id="PS51272">
    <property type="entry name" value="SLH"/>
    <property type="match status" value="3"/>
</dbReference>
<protein>
    <submittedName>
        <fullName evidence="3">S-layer homology domain-containing protein</fullName>
    </submittedName>
</protein>
<dbReference type="InterPro" id="IPR001119">
    <property type="entry name" value="SLH_dom"/>
</dbReference>
<feature type="domain" description="SLH" evidence="2">
    <location>
        <begin position="713"/>
        <end position="776"/>
    </location>
</feature>
<proteinExistence type="predicted"/>
<feature type="domain" description="SLH" evidence="2">
    <location>
        <begin position="653"/>
        <end position="712"/>
    </location>
</feature>
<reference evidence="3 4" key="1">
    <citation type="submission" date="2019-07" db="EMBL/GenBank/DDBJ databases">
        <authorList>
            <person name="Kim J."/>
        </authorList>
    </citation>
    <scope>NUCLEOTIDE SEQUENCE [LARGE SCALE GENOMIC DNA]</scope>
    <source>
        <strain evidence="3 4">JC52</strain>
    </source>
</reference>
<evidence type="ECO:0000259" key="2">
    <source>
        <dbReference type="PROSITE" id="PS51272"/>
    </source>
</evidence>
<evidence type="ECO:0000256" key="1">
    <source>
        <dbReference type="SAM" id="MobiDB-lite"/>
    </source>
</evidence>
<sequence length="837" mass="88341">MALYIILIFLRVGRGMKIMKKKVFATTVAASLVLGSFAGLPLSSNGLLEKAGISVAYASADTIPGQVQVIENYLWDDAEKQSVINARTKLSGLYQDASETDGSGHYPRISEVWQVIQAKLDNTPDKTNFASLTESNLVKLLSDLGLFLTTNPQKLTDSLNDPTNRETLRELVALGGGDTTQFEVQTAVDFSKALESQLKTQLKDIDLTGMLSFTTDNEQLKTMVKNAIKNTIDNDNKLGLVFRNLNISKDALTAVAQKLLDYADPKHEAVKSIGLAMLRSETVLVETTGSTTNTKNYQLKTFDKVMPAGFFSWTSSNPNVSVAYNSNSGYVVASLISGNTAVTTFEGAINVPTITTSMNGKKLYKSPQAVTLYIPSNGGSSDPTPPSGGGGGGGGGAVTSSPLDTAQKDLSDIKGQIEKASNVDKAKLIEQAAAKVADALAKASVIDVKSNVVVANGKAELKLDTTAMINQIKDLAAKAQSLIDGLKAVAGKDVPVVKPVLKLNLGDISVKAVDIPLSASILKAAADSGLSQIALNVGGVGIAISPSAFNGDTKLSVSKQESTVATSATQLPIASEVYEFNMTVNGQQVSSFSTPVQLSLPVSNPAQFDKELLTLAKIENGGLIFYGGEYNAATGQVEGNRTGFSSYTVVENKVEFDDTASVKAWAGRQIQVAAAKGILEGREAKLFVPNESVTRAEFAKMLVNTFGILDAQAVENFGDVSDADWFKPYVATAVKYGLVNGRSEGVFDPNGKITRAEMATMAARALSAFKDAKPVADVNGSLKDFKDVAAINDTLKSGVALSAAQGIVVGEEGGQFNPDSNSTRAQAAVVIYRLLNK</sequence>
<name>A0A559KE46_9BACL</name>
<organism evidence="3 4">
    <name type="scientific">Paenibacillus cremeus</name>
    <dbReference type="NCBI Taxonomy" id="2163881"/>
    <lineage>
        <taxon>Bacteria</taxon>
        <taxon>Bacillati</taxon>
        <taxon>Bacillota</taxon>
        <taxon>Bacilli</taxon>
        <taxon>Bacillales</taxon>
        <taxon>Paenibacillaceae</taxon>
        <taxon>Paenibacillus</taxon>
    </lineage>
</organism>
<dbReference type="OrthoDB" id="2487047at2"/>
<gene>
    <name evidence="3" type="ORF">FPZ49_08295</name>
</gene>
<feature type="domain" description="SLH" evidence="2">
    <location>
        <begin position="782"/>
        <end position="837"/>
    </location>
</feature>
<evidence type="ECO:0000313" key="4">
    <source>
        <dbReference type="Proteomes" id="UP000317036"/>
    </source>
</evidence>
<dbReference type="PANTHER" id="PTHR43308:SF5">
    <property type="entry name" value="S-LAYER PROTEIN _ PEPTIDOGLYCAN ENDO-BETA-N-ACETYLGLUCOSAMINIDASE"/>
    <property type="match status" value="1"/>
</dbReference>